<dbReference type="PANTHER" id="PTHR11048">
    <property type="entry name" value="PRENYLTRANSFERASES"/>
    <property type="match status" value="1"/>
</dbReference>
<feature type="transmembrane region" description="Helical" evidence="6">
    <location>
        <begin position="287"/>
        <end position="304"/>
    </location>
</feature>
<dbReference type="NCBIfam" id="NF006088">
    <property type="entry name" value="PRK08238.1"/>
    <property type="match status" value="1"/>
</dbReference>
<keyword evidence="2" id="KW-1003">Cell membrane</keyword>
<evidence type="ECO:0000256" key="2">
    <source>
        <dbReference type="ARBA" id="ARBA00022475"/>
    </source>
</evidence>
<evidence type="ECO:0000256" key="5">
    <source>
        <dbReference type="ARBA" id="ARBA00023136"/>
    </source>
</evidence>
<feature type="transmembrane region" description="Helical" evidence="6">
    <location>
        <begin position="417"/>
        <end position="435"/>
    </location>
</feature>
<name>A0ABW4Z0B4_9HYPH</name>
<dbReference type="InterPro" id="IPR000537">
    <property type="entry name" value="UbiA_prenyltransferase"/>
</dbReference>
<organism evidence="7 8">
    <name type="scientific">Ancylobacter oerskovii</name>
    <dbReference type="NCBI Taxonomy" id="459519"/>
    <lineage>
        <taxon>Bacteria</taxon>
        <taxon>Pseudomonadati</taxon>
        <taxon>Pseudomonadota</taxon>
        <taxon>Alphaproteobacteria</taxon>
        <taxon>Hyphomicrobiales</taxon>
        <taxon>Xanthobacteraceae</taxon>
        <taxon>Ancylobacter</taxon>
    </lineage>
</organism>
<dbReference type="Gene3D" id="1.10.357.140">
    <property type="entry name" value="UbiA prenyltransferase"/>
    <property type="match status" value="1"/>
</dbReference>
<keyword evidence="8" id="KW-1185">Reference proteome</keyword>
<evidence type="ECO:0000313" key="8">
    <source>
        <dbReference type="Proteomes" id="UP001597299"/>
    </source>
</evidence>
<gene>
    <name evidence="7" type="ORF">ACFSNC_16080</name>
</gene>
<dbReference type="Proteomes" id="UP001597299">
    <property type="component" value="Unassembled WGS sequence"/>
</dbReference>
<protein>
    <submittedName>
        <fullName evidence="7">UbiA family prenyltransferase</fullName>
    </submittedName>
</protein>
<evidence type="ECO:0000313" key="7">
    <source>
        <dbReference type="EMBL" id="MFD2141929.1"/>
    </source>
</evidence>
<accession>A0ABW4Z0B4</accession>
<dbReference type="Pfam" id="PF01040">
    <property type="entry name" value="UbiA"/>
    <property type="match status" value="1"/>
</dbReference>
<dbReference type="InterPro" id="IPR039653">
    <property type="entry name" value="Prenyltransferase"/>
</dbReference>
<sequence length="469" mass="51260">MDPPLVVDLDGTLVRTDLLLESFFLLLSSSPLRAIGAIATLPQGRAALKSQIANQAALDFTALPFNDDVRNFVEAEHRRGRKIYLASAADERYARAVADGMGIFDGVFGSNGTLNLAGSAKATSLCEAFGAGGFDYIGDAPVDEDVWRKARNVYVADARPSHLAEIRTWAPHAQAIGMRRVRIEDYLHAIRIHQWLKNLLIFVPAIAAHELVAELGAVLLAFVSFSLCASSVYVLNDLLDLKNDRAHSRKKNRPFAAGRIPILHGVLLFPLLLLGSLVLALFLPLEFLEALIGYYALTCAYSFYLKKKLLIDVTVLACLYGSRLWAGAAAIGAALSPWLIAFAIFIFFCLALVKRCSELIDRLHKSKQDPTGRAYRLGDLPALQFMAAASGAVSPLVLALYLNSESVRALYTYPDRLWIVCIILLFWISRVLLLTQRGEMHDDPVVFAATDRTSLLSAAACSGAIVISI</sequence>
<feature type="transmembrane region" description="Helical" evidence="6">
    <location>
        <begin position="260"/>
        <end position="281"/>
    </location>
</feature>
<evidence type="ECO:0000256" key="4">
    <source>
        <dbReference type="ARBA" id="ARBA00022989"/>
    </source>
</evidence>
<reference evidence="8" key="1">
    <citation type="journal article" date="2019" name="Int. J. Syst. Evol. Microbiol.">
        <title>The Global Catalogue of Microorganisms (GCM) 10K type strain sequencing project: providing services to taxonomists for standard genome sequencing and annotation.</title>
        <authorList>
            <consortium name="The Broad Institute Genomics Platform"/>
            <consortium name="The Broad Institute Genome Sequencing Center for Infectious Disease"/>
            <person name="Wu L."/>
            <person name="Ma J."/>
        </authorList>
    </citation>
    <scope>NUCLEOTIDE SEQUENCE [LARGE SCALE GENOMIC DNA]</scope>
    <source>
        <strain evidence="8">CCM 7435</strain>
    </source>
</reference>
<dbReference type="RefSeq" id="WP_213351655.1">
    <property type="nucleotide sequence ID" value="NZ_JAHBGB010000006.1"/>
</dbReference>
<keyword evidence="3 6" id="KW-0812">Transmembrane</keyword>
<feature type="transmembrane region" description="Helical" evidence="6">
    <location>
        <begin position="218"/>
        <end position="239"/>
    </location>
</feature>
<dbReference type="Gene3D" id="3.40.50.1000">
    <property type="entry name" value="HAD superfamily/HAD-like"/>
    <property type="match status" value="1"/>
</dbReference>
<evidence type="ECO:0000256" key="3">
    <source>
        <dbReference type="ARBA" id="ARBA00022692"/>
    </source>
</evidence>
<dbReference type="InterPro" id="IPR036412">
    <property type="entry name" value="HAD-like_sf"/>
</dbReference>
<feature type="transmembrane region" description="Helical" evidence="6">
    <location>
        <begin position="334"/>
        <end position="353"/>
    </location>
</feature>
<comment type="caution">
    <text evidence="7">The sequence shown here is derived from an EMBL/GenBank/DDBJ whole genome shotgun (WGS) entry which is preliminary data.</text>
</comment>
<feature type="transmembrane region" description="Helical" evidence="6">
    <location>
        <begin position="374"/>
        <end position="397"/>
    </location>
</feature>
<evidence type="ECO:0000256" key="1">
    <source>
        <dbReference type="ARBA" id="ARBA00004141"/>
    </source>
</evidence>
<dbReference type="PANTHER" id="PTHR11048:SF5">
    <property type="entry name" value="DECAPRENYL-PHOSPHATE PHOSPHORIBOSYLTRANSFERASE"/>
    <property type="match status" value="1"/>
</dbReference>
<dbReference type="CDD" id="cd13963">
    <property type="entry name" value="PT_UbiA_2"/>
    <property type="match status" value="1"/>
</dbReference>
<dbReference type="SUPFAM" id="SSF56784">
    <property type="entry name" value="HAD-like"/>
    <property type="match status" value="1"/>
</dbReference>
<dbReference type="InterPro" id="IPR023214">
    <property type="entry name" value="HAD_sf"/>
</dbReference>
<proteinExistence type="predicted"/>
<dbReference type="InterPro" id="IPR044878">
    <property type="entry name" value="UbiA_sf"/>
</dbReference>
<evidence type="ECO:0000256" key="6">
    <source>
        <dbReference type="SAM" id="Phobius"/>
    </source>
</evidence>
<keyword evidence="4 6" id="KW-1133">Transmembrane helix</keyword>
<comment type="subcellular location">
    <subcellularLocation>
        <location evidence="1">Membrane</location>
        <topology evidence="1">Multi-pass membrane protein</topology>
    </subcellularLocation>
</comment>
<keyword evidence="5 6" id="KW-0472">Membrane</keyword>
<dbReference type="EMBL" id="JBHUHD010000001">
    <property type="protein sequence ID" value="MFD2141929.1"/>
    <property type="molecule type" value="Genomic_DNA"/>
</dbReference>